<dbReference type="InterPro" id="IPR001138">
    <property type="entry name" value="Zn2Cys6_DnaBD"/>
</dbReference>
<dbReference type="AlphaFoldDB" id="A0A136ILN1"/>
<keyword evidence="1" id="KW-0479">Metal-binding</keyword>
<dbReference type="EMBL" id="KQ964275">
    <property type="protein sequence ID" value="KXJ85764.1"/>
    <property type="molecule type" value="Genomic_DNA"/>
</dbReference>
<organism evidence="7 8">
    <name type="scientific">Microdochium bolleyi</name>
    <dbReference type="NCBI Taxonomy" id="196109"/>
    <lineage>
        <taxon>Eukaryota</taxon>
        <taxon>Fungi</taxon>
        <taxon>Dikarya</taxon>
        <taxon>Ascomycota</taxon>
        <taxon>Pezizomycotina</taxon>
        <taxon>Sordariomycetes</taxon>
        <taxon>Xylariomycetidae</taxon>
        <taxon>Xylariales</taxon>
        <taxon>Microdochiaceae</taxon>
        <taxon>Microdochium</taxon>
    </lineage>
</organism>
<feature type="compositionally biased region" description="Polar residues" evidence="5">
    <location>
        <begin position="68"/>
        <end position="77"/>
    </location>
</feature>
<keyword evidence="3" id="KW-0804">Transcription</keyword>
<name>A0A136ILN1_9PEZI</name>
<evidence type="ECO:0000256" key="3">
    <source>
        <dbReference type="ARBA" id="ARBA00023163"/>
    </source>
</evidence>
<dbReference type="GO" id="GO:0008270">
    <property type="term" value="F:zinc ion binding"/>
    <property type="evidence" value="ECO:0007669"/>
    <property type="project" value="InterPro"/>
</dbReference>
<dbReference type="GO" id="GO:0000981">
    <property type="term" value="F:DNA-binding transcription factor activity, RNA polymerase II-specific"/>
    <property type="evidence" value="ECO:0007669"/>
    <property type="project" value="InterPro"/>
</dbReference>
<dbReference type="GO" id="GO:0006351">
    <property type="term" value="P:DNA-templated transcription"/>
    <property type="evidence" value="ECO:0007669"/>
    <property type="project" value="InterPro"/>
</dbReference>
<dbReference type="CDD" id="cd00067">
    <property type="entry name" value="GAL4"/>
    <property type="match status" value="1"/>
</dbReference>
<feature type="region of interest" description="Disordered" evidence="5">
    <location>
        <begin position="37"/>
        <end position="56"/>
    </location>
</feature>
<keyword evidence="8" id="KW-1185">Reference proteome</keyword>
<dbReference type="InParanoid" id="A0A136ILN1"/>
<accession>A0A136ILN1</accession>
<keyword evidence="4" id="KW-0539">Nucleus</keyword>
<reference evidence="8" key="1">
    <citation type="submission" date="2016-02" db="EMBL/GenBank/DDBJ databases">
        <title>Draft genome sequence of Microdochium bolleyi, a fungal endophyte of beachgrass.</title>
        <authorList>
            <consortium name="DOE Joint Genome Institute"/>
            <person name="David A.S."/>
            <person name="May G."/>
            <person name="Haridas S."/>
            <person name="Lim J."/>
            <person name="Wang M."/>
            <person name="Labutti K."/>
            <person name="Lipzen A."/>
            <person name="Barry K."/>
            <person name="Grigoriev I.V."/>
        </authorList>
    </citation>
    <scope>NUCLEOTIDE SEQUENCE [LARGE SCALE GENOMIC DNA]</scope>
    <source>
        <strain evidence="8">J235TASD1</strain>
    </source>
</reference>
<feature type="region of interest" description="Disordered" evidence="5">
    <location>
        <begin position="68"/>
        <end position="100"/>
    </location>
</feature>
<evidence type="ECO:0000259" key="6">
    <source>
        <dbReference type="SMART" id="SM00906"/>
    </source>
</evidence>
<dbReference type="Proteomes" id="UP000070501">
    <property type="component" value="Unassembled WGS sequence"/>
</dbReference>
<evidence type="ECO:0000313" key="7">
    <source>
        <dbReference type="EMBL" id="KXJ85764.1"/>
    </source>
</evidence>
<dbReference type="SUPFAM" id="SSF57701">
    <property type="entry name" value="Zn2/Cys6 DNA-binding domain"/>
    <property type="match status" value="1"/>
</dbReference>
<dbReference type="SMART" id="SM00906">
    <property type="entry name" value="Fungal_trans"/>
    <property type="match status" value="1"/>
</dbReference>
<evidence type="ECO:0000313" key="8">
    <source>
        <dbReference type="Proteomes" id="UP000070501"/>
    </source>
</evidence>
<protein>
    <recommendedName>
        <fullName evidence="6">Xylanolytic transcriptional activator regulatory domain-containing protein</fullName>
    </recommendedName>
</protein>
<dbReference type="STRING" id="196109.A0A136ILN1"/>
<feature type="domain" description="Xylanolytic transcriptional activator regulatory" evidence="6">
    <location>
        <begin position="290"/>
        <end position="367"/>
    </location>
</feature>
<dbReference type="InterPro" id="IPR036864">
    <property type="entry name" value="Zn2-C6_fun-type_DNA-bd_sf"/>
</dbReference>
<gene>
    <name evidence="7" type="ORF">Micbo1qcDRAFT_237333</name>
</gene>
<dbReference type="PANTHER" id="PTHR47840:SF1">
    <property type="entry name" value="ZN(II)2CYS6 TRANSCRIPTION FACTOR (EUROFUNG)"/>
    <property type="match status" value="1"/>
</dbReference>
<evidence type="ECO:0000256" key="1">
    <source>
        <dbReference type="ARBA" id="ARBA00022723"/>
    </source>
</evidence>
<dbReference type="GO" id="GO:0003677">
    <property type="term" value="F:DNA binding"/>
    <property type="evidence" value="ECO:0007669"/>
    <property type="project" value="InterPro"/>
</dbReference>
<proteinExistence type="predicted"/>
<feature type="compositionally biased region" description="Basic and acidic residues" evidence="5">
    <location>
        <begin position="46"/>
        <end position="56"/>
    </location>
</feature>
<dbReference type="OrthoDB" id="5392779at2759"/>
<dbReference type="PANTHER" id="PTHR47840">
    <property type="entry name" value="ZN(II)2CYS6 TRANSCRIPTION FACTOR (EUROFUNG)-RELATED"/>
    <property type="match status" value="1"/>
</dbReference>
<sequence>MASPVAKRRRIRKGTVSCWECKRRKTRCTYAASESTSISTAAAHASEPRDGRCDGCRSRGTDCISQEFDQPQQTSTDGPPPSSPVLEVTDSSRAASPGFPLSPLPGITAVSSATLHKASPPLALQPLHVASTLHTHADISRALAAVWPSEEALAKAGGVNHSLAVLFHGIICQRYAALFTTLDSSYGMKDFRAALLLPADALHMHPVLLARRLLLLSKYMQAANNNNVANVDQLTEEPATARKDLMSRAFTAATRLVTSNDSLVESSLDGIECVMIEAMYLNNAGSLRRAWRTNRRAMLMAQTMGIHEEIQPSKNQLPVLETATRQRIDPAIMWFRLLATDWYLSLQLGLPPDKTCMIENPGFIRPAVLASLSPLEQIERIMTAVAGRVMLRQQNLRHSQNESISDRIQEMYQDDFALQDAANLLPPQWWEYSAREFVSVSTCTAELQETLRFMNQFAYYQVLMRLHLPHMLSRDDREEHSACYRDRFDAYDYSRTVAANASRSILTLFAAFRASHHAAPAYCRGVDFVVFGACATLCLAHIDTRRRQKLVRQFGWLSQDALQHQRPADRCLLERTIKTMQQAPFVSLGRSDRSKITDADDVVAQKMADVLKPLLAVEEAVAGDAQWEVQLMREPVENLAERHQCEVMETVHVKIADLGTIVLERKKEQGGAGLQQLPKLTSILDVPAALPLMGTAADAWALEGVDLAMFSSMTEGLFTEPELM</sequence>
<evidence type="ECO:0000256" key="5">
    <source>
        <dbReference type="SAM" id="MobiDB-lite"/>
    </source>
</evidence>
<keyword evidence="2" id="KW-0805">Transcription regulation</keyword>
<evidence type="ECO:0000256" key="4">
    <source>
        <dbReference type="ARBA" id="ARBA00023242"/>
    </source>
</evidence>
<evidence type="ECO:0000256" key="2">
    <source>
        <dbReference type="ARBA" id="ARBA00023015"/>
    </source>
</evidence>
<dbReference type="InterPro" id="IPR007219">
    <property type="entry name" value="XnlR_reg_dom"/>
</dbReference>
<dbReference type="CDD" id="cd12148">
    <property type="entry name" value="fungal_TF_MHR"/>
    <property type="match status" value="1"/>
</dbReference>